<dbReference type="AlphaFoldDB" id="A0A5B8U6E5"/>
<accession>A0A5B8U6E5</accession>
<dbReference type="Proteomes" id="UP000321805">
    <property type="component" value="Chromosome"/>
</dbReference>
<feature type="compositionally biased region" description="Basic and acidic residues" evidence="2">
    <location>
        <begin position="443"/>
        <end position="463"/>
    </location>
</feature>
<keyword evidence="4" id="KW-1185">Reference proteome</keyword>
<evidence type="ECO:0000313" key="3">
    <source>
        <dbReference type="EMBL" id="QEC48663.1"/>
    </source>
</evidence>
<dbReference type="EMBL" id="CP042430">
    <property type="protein sequence ID" value="QEC48663.1"/>
    <property type="molecule type" value="Genomic_DNA"/>
</dbReference>
<dbReference type="OrthoDB" id="5241288at2"/>
<dbReference type="Pfam" id="PF09903">
    <property type="entry name" value="DUF2130"/>
    <property type="match status" value="1"/>
</dbReference>
<feature type="region of interest" description="Disordered" evidence="2">
    <location>
        <begin position="419"/>
        <end position="476"/>
    </location>
</feature>
<organism evidence="3 4">
    <name type="scientific">Baekduia soli</name>
    <dbReference type="NCBI Taxonomy" id="496014"/>
    <lineage>
        <taxon>Bacteria</taxon>
        <taxon>Bacillati</taxon>
        <taxon>Actinomycetota</taxon>
        <taxon>Thermoleophilia</taxon>
        <taxon>Solirubrobacterales</taxon>
        <taxon>Baekduiaceae</taxon>
        <taxon>Baekduia</taxon>
    </lineage>
</organism>
<sequence length="476" mass="51588">MHQTTVRPLGDRLVVDGLVIEDACAVRLVTEAPDAARMLLDAIEVGARILDREQVGANADFVKAEFEKAARDLDAEFVDRARRVAERLDQRLDEAFGPEHGVVALALRRHFGDESTEAVQHKVRDVVRDMAGQMREDLRRQFASEGDENPLASFHRVQLAVAKQVGEQHSVQLNAVREQIEAMRLEVERLRAEKDKLEEVAAERDKGTAKGRTFEEEVHEALDRIAIAQGDDCEAVGDFLEGTGKKGDVLVGIGACHGPARGRIVFEVKTSRLSRPKALEELEGAKAERSADYAVLVVPSEEKIPAKMLPLREYNGDKLIVAYDPEDGSPLGLQVAYALARARVLMTKGGGEGVDTAAVRDAVDRAMGLMEEVRRIKQQLTASKTSIDKAGEIVSAMADGVRGQLAEISGLIDRAEAAALEEPEASAEGGDEAPAPRPPATPEADRGRDRPAPEPPPRLRDELAGVLDAGGQSSLL</sequence>
<protein>
    <recommendedName>
        <fullName evidence="5">DUF2130 domain-containing protein</fullName>
    </recommendedName>
</protein>
<proteinExistence type="predicted"/>
<dbReference type="InterPro" id="IPR019219">
    <property type="entry name" value="DUF2130"/>
</dbReference>
<evidence type="ECO:0000256" key="1">
    <source>
        <dbReference type="SAM" id="Coils"/>
    </source>
</evidence>
<keyword evidence="1" id="KW-0175">Coiled coil</keyword>
<evidence type="ECO:0000256" key="2">
    <source>
        <dbReference type="SAM" id="MobiDB-lite"/>
    </source>
</evidence>
<feature type="compositionally biased region" description="Acidic residues" evidence="2">
    <location>
        <begin position="419"/>
        <end position="431"/>
    </location>
</feature>
<dbReference type="RefSeq" id="WP_146920454.1">
    <property type="nucleotide sequence ID" value="NZ_CP042430.1"/>
</dbReference>
<reference evidence="3 4" key="1">
    <citation type="journal article" date="2018" name="J. Microbiol.">
        <title>Baekduia soli gen. nov., sp. nov., a novel bacterium isolated from the soil of Baekdu Mountain and proposal of a novel family name, Baekduiaceae fam. nov.</title>
        <authorList>
            <person name="An D.S."/>
            <person name="Siddiqi M.Z."/>
            <person name="Kim K.H."/>
            <person name="Yu H.S."/>
            <person name="Im W.T."/>
        </authorList>
    </citation>
    <scope>NUCLEOTIDE SEQUENCE [LARGE SCALE GENOMIC DNA]</scope>
    <source>
        <strain evidence="3 4">BR7-21</strain>
    </source>
</reference>
<name>A0A5B8U6E5_9ACTN</name>
<gene>
    <name evidence="3" type="ORF">FSW04_14490</name>
</gene>
<evidence type="ECO:0008006" key="5">
    <source>
        <dbReference type="Google" id="ProtNLM"/>
    </source>
</evidence>
<evidence type="ECO:0000313" key="4">
    <source>
        <dbReference type="Proteomes" id="UP000321805"/>
    </source>
</evidence>
<dbReference type="KEGG" id="bsol:FSW04_14490"/>
<feature type="coiled-coil region" evidence="1">
    <location>
        <begin position="173"/>
        <end position="200"/>
    </location>
</feature>